<protein>
    <submittedName>
        <fullName evidence="4">Uncharacterized protein LOC107404300</fullName>
    </submittedName>
</protein>
<feature type="transmembrane region" description="Helical" evidence="2">
    <location>
        <begin position="125"/>
        <end position="149"/>
    </location>
</feature>
<organism evidence="3 4">
    <name type="scientific">Ziziphus jujuba</name>
    <name type="common">Chinese jujube</name>
    <name type="synonym">Ziziphus sativa</name>
    <dbReference type="NCBI Taxonomy" id="326968"/>
    <lineage>
        <taxon>Eukaryota</taxon>
        <taxon>Viridiplantae</taxon>
        <taxon>Streptophyta</taxon>
        <taxon>Embryophyta</taxon>
        <taxon>Tracheophyta</taxon>
        <taxon>Spermatophyta</taxon>
        <taxon>Magnoliopsida</taxon>
        <taxon>eudicotyledons</taxon>
        <taxon>Gunneridae</taxon>
        <taxon>Pentapetalae</taxon>
        <taxon>rosids</taxon>
        <taxon>fabids</taxon>
        <taxon>Rosales</taxon>
        <taxon>Rhamnaceae</taxon>
        <taxon>Paliureae</taxon>
        <taxon>Ziziphus</taxon>
    </lineage>
</organism>
<feature type="transmembrane region" description="Helical" evidence="2">
    <location>
        <begin position="52"/>
        <end position="73"/>
    </location>
</feature>
<evidence type="ECO:0000313" key="4">
    <source>
        <dbReference type="RefSeq" id="XP_048320389.2"/>
    </source>
</evidence>
<keyword evidence="2" id="KW-1133">Transmembrane helix</keyword>
<feature type="transmembrane region" description="Helical" evidence="2">
    <location>
        <begin position="155"/>
        <end position="176"/>
    </location>
</feature>
<evidence type="ECO:0000256" key="1">
    <source>
        <dbReference type="SAM" id="Coils"/>
    </source>
</evidence>
<feature type="transmembrane region" description="Helical" evidence="2">
    <location>
        <begin position="20"/>
        <end position="40"/>
    </location>
</feature>
<feature type="transmembrane region" description="Helical" evidence="2">
    <location>
        <begin position="93"/>
        <end position="113"/>
    </location>
</feature>
<name>A0ABM3I4E1_ZIZJJ</name>
<reference evidence="4" key="1">
    <citation type="submission" date="2025-08" db="UniProtKB">
        <authorList>
            <consortium name="RefSeq"/>
        </authorList>
    </citation>
    <scope>IDENTIFICATION</scope>
    <source>
        <tissue evidence="4">Seedling</tissue>
    </source>
</reference>
<keyword evidence="1" id="KW-0175">Coiled coil</keyword>
<dbReference type="RefSeq" id="XP_048320389.2">
    <property type="nucleotide sequence ID" value="XM_048464432.2"/>
</dbReference>
<proteinExistence type="predicted"/>
<gene>
    <name evidence="4" type="primary">LOC107404300</name>
</gene>
<feature type="transmembrane region" description="Helical" evidence="2">
    <location>
        <begin position="272"/>
        <end position="298"/>
    </location>
</feature>
<feature type="coiled-coil region" evidence="1">
    <location>
        <begin position="582"/>
        <end position="609"/>
    </location>
</feature>
<accession>A0ABM3I4E1</accession>
<dbReference type="Proteomes" id="UP001652623">
    <property type="component" value="Chromosome 6"/>
</dbReference>
<feature type="transmembrane region" description="Helical" evidence="2">
    <location>
        <begin position="358"/>
        <end position="384"/>
    </location>
</feature>
<dbReference type="PANTHER" id="PTHR35307:SF3">
    <property type="entry name" value="DUF4220 DOMAIN-CONTAINING PROTEIN"/>
    <property type="match status" value="1"/>
</dbReference>
<evidence type="ECO:0000313" key="3">
    <source>
        <dbReference type="Proteomes" id="UP001652623"/>
    </source>
</evidence>
<keyword evidence="2" id="KW-0812">Transmembrane</keyword>
<dbReference type="PROSITE" id="PS51257">
    <property type="entry name" value="PROKAR_LIPOPROTEIN"/>
    <property type="match status" value="1"/>
</dbReference>
<sequence length="755" mass="85072">MGRLGCNVDGDLNDQKFSEPMPWIGIYVAAACLACLIAMAADVIHGFRHRKFWFPCKFFSINATSLTLIGVAIKLSVDLNTPMPRRQDQLAKLSSAVFICTVMGNSMPSFGIMENEEICMNIMALAILVITVIVNICMQLATGAIFVFWKEHAAIMFLMLLLLVILSFTALTVPTIKHYLEYKYNKKYELALTECADKTDKTVVCKLRKDLIKYWMMAHTCSPQFVIGRSVTCTASGALCVLSAMILAEAMFRSYFLLGSFEFCIGDSDYKWSTTLVLITQTTAVAVGTIAPAIRWLFAIKFRCPKRGNTSYKDELFKVEMYWIQILLEMKDYPLKSKIFKLHSRRCRRAAHAAKIQFLDLCIALQTSIVVISKVIRFISIFLVSRVLICCDCCIELKKKFKFSNTVSSCSEPASQSHDKLDLSRYVLHLEGEDALVEVMMRNNFDATDHWLEKGKKREPKFLIKMLENSSKGFRGVAEFDSDQVPSLVCEEPTNSWALPVVTLTSIALALPDVKLCSRKDLICGVNEGLLYVKKMEKLLDKSAKLANIKKAAEVIWTGVDLYHKWLDVDLHKLSLQGTSPKEILEELAETAKNKFLELKNDKKACLKENPLKWPTKVLAANSMYRISCNILLIYESRSHLAGEQLFEAISDMISDILGACLTNFQQAISIKCLSSAIETREDSVRHAVFALGRTIKILKILERKALPSLETHQMASIDEWRLLNKQKKTWPFTTSSAVGDTLSSSSNDIYLAID</sequence>
<evidence type="ECO:0000256" key="2">
    <source>
        <dbReference type="SAM" id="Phobius"/>
    </source>
</evidence>
<feature type="transmembrane region" description="Helical" evidence="2">
    <location>
        <begin position="226"/>
        <end position="252"/>
    </location>
</feature>
<dbReference type="PANTHER" id="PTHR35307">
    <property type="entry name" value="PROTEIN, PUTATIVE-RELATED"/>
    <property type="match status" value="1"/>
</dbReference>
<dbReference type="GeneID" id="107404300"/>
<keyword evidence="2" id="KW-0472">Membrane</keyword>
<keyword evidence="3" id="KW-1185">Reference proteome</keyword>